<dbReference type="InterPro" id="IPR011013">
    <property type="entry name" value="Gal_mutarotase_sf_dom"/>
</dbReference>
<accession>A0A381S7F5</accession>
<dbReference type="InterPro" id="IPR014718">
    <property type="entry name" value="GH-type_carb-bd"/>
</dbReference>
<gene>
    <name evidence="1" type="ORF">METZ01_LOCUS52075</name>
</gene>
<name>A0A381S7F5_9ZZZZ</name>
<proteinExistence type="predicted"/>
<organism evidence="1">
    <name type="scientific">marine metagenome</name>
    <dbReference type="NCBI Taxonomy" id="408172"/>
    <lineage>
        <taxon>unclassified sequences</taxon>
        <taxon>metagenomes</taxon>
        <taxon>ecological metagenomes</taxon>
    </lineage>
</organism>
<dbReference type="SUPFAM" id="SSF74650">
    <property type="entry name" value="Galactose mutarotase-like"/>
    <property type="match status" value="1"/>
</dbReference>
<dbReference type="GO" id="GO:0005975">
    <property type="term" value="P:carbohydrate metabolic process"/>
    <property type="evidence" value="ECO:0007669"/>
    <property type="project" value="InterPro"/>
</dbReference>
<evidence type="ECO:0008006" key="2">
    <source>
        <dbReference type="Google" id="ProtNLM"/>
    </source>
</evidence>
<dbReference type="Pfam" id="PF01263">
    <property type="entry name" value="Aldose_epim"/>
    <property type="match status" value="1"/>
</dbReference>
<dbReference type="GO" id="GO:0030246">
    <property type="term" value="F:carbohydrate binding"/>
    <property type="evidence" value="ECO:0007669"/>
    <property type="project" value="InterPro"/>
</dbReference>
<protein>
    <recommendedName>
        <fullName evidence="2">Aldose 1-epimerase</fullName>
    </recommendedName>
</protein>
<dbReference type="EMBL" id="UINC01002681">
    <property type="protein sequence ID" value="SUZ99221.1"/>
    <property type="molecule type" value="Genomic_DNA"/>
</dbReference>
<dbReference type="InterPro" id="IPR008183">
    <property type="entry name" value="Aldose_1/G6P_1-epimerase"/>
</dbReference>
<dbReference type="Gene3D" id="2.70.98.10">
    <property type="match status" value="1"/>
</dbReference>
<evidence type="ECO:0000313" key="1">
    <source>
        <dbReference type="EMBL" id="SUZ99221.1"/>
    </source>
</evidence>
<dbReference type="AlphaFoldDB" id="A0A381S7F5"/>
<reference evidence="1" key="1">
    <citation type="submission" date="2018-05" db="EMBL/GenBank/DDBJ databases">
        <authorList>
            <person name="Lanie J.A."/>
            <person name="Ng W.-L."/>
            <person name="Kazmierczak K.M."/>
            <person name="Andrzejewski T.M."/>
            <person name="Davidsen T.M."/>
            <person name="Wayne K.J."/>
            <person name="Tettelin H."/>
            <person name="Glass J.I."/>
            <person name="Rusch D."/>
            <person name="Podicherti R."/>
            <person name="Tsui H.-C.T."/>
            <person name="Winkler M.E."/>
        </authorList>
    </citation>
    <scope>NUCLEOTIDE SEQUENCE</scope>
</reference>
<sequence>MPENIHIENDHAQVTVSPDAGASLRSINVKKNNGFFELLSGGDDKHNPTKLPHGEGSFVMAPWVNRIRGGRLVTPNGIQNIPINDPPHAIHGLVRESEWQIKSVTDTSIQMSINLAKPWPFKGHIKYSIYLKGRSLVQTMQMFAADDEKRAFPGSLGWHPWFNRTLGSDLVEVKAEVSGQWELDETLTATGNLVDSNITKQLRKGIHLNPGDVDGCFLRASGGKVILTWPELELEMSGSDTITHFMLYSPKHALCVEPQTSTVDAAQLAESGIARTGHVLVDRKHPLTATTTWMWNE</sequence>
<dbReference type="GO" id="GO:0016853">
    <property type="term" value="F:isomerase activity"/>
    <property type="evidence" value="ECO:0007669"/>
    <property type="project" value="InterPro"/>
</dbReference>